<keyword evidence="2" id="KW-1185">Reference proteome</keyword>
<evidence type="ECO:0000313" key="2">
    <source>
        <dbReference type="Proteomes" id="UP001151760"/>
    </source>
</evidence>
<name>A0ABQ5D826_9ASTR</name>
<sequence length="229" mass="25686">MQINPSRKTIHRDLPRQNINLDGDLLDPSRQNIRFRQEHIVKQPTNIFYTKTPVTIKIDFAKAYDSIRWDYLGDVLKSFGFGVKWCRWIRRYLKILSLHLSFSRVIEAGIFTGIKIDSSTTLSHLFYADDAVFIGEWSRGNLTGIMHTLRCFSLLSGLSINLKKSQLLGVGIPESQVLEAATLIGCSVLHTPSEPFLNLKAAVDYKDVALGGEVGLDAALLLSPNTQLP</sequence>
<dbReference type="EMBL" id="BQNB010014957">
    <property type="protein sequence ID" value="GJT34381.1"/>
    <property type="molecule type" value="Genomic_DNA"/>
</dbReference>
<proteinExistence type="predicted"/>
<dbReference type="Proteomes" id="UP001151760">
    <property type="component" value="Unassembled WGS sequence"/>
</dbReference>
<organism evidence="1 2">
    <name type="scientific">Tanacetum coccineum</name>
    <dbReference type="NCBI Taxonomy" id="301880"/>
    <lineage>
        <taxon>Eukaryota</taxon>
        <taxon>Viridiplantae</taxon>
        <taxon>Streptophyta</taxon>
        <taxon>Embryophyta</taxon>
        <taxon>Tracheophyta</taxon>
        <taxon>Spermatophyta</taxon>
        <taxon>Magnoliopsida</taxon>
        <taxon>eudicotyledons</taxon>
        <taxon>Gunneridae</taxon>
        <taxon>Pentapetalae</taxon>
        <taxon>asterids</taxon>
        <taxon>campanulids</taxon>
        <taxon>Asterales</taxon>
        <taxon>Asteraceae</taxon>
        <taxon>Asteroideae</taxon>
        <taxon>Anthemideae</taxon>
        <taxon>Anthemidinae</taxon>
        <taxon>Tanacetum</taxon>
    </lineage>
</organism>
<evidence type="ECO:0008006" key="3">
    <source>
        <dbReference type="Google" id="ProtNLM"/>
    </source>
</evidence>
<accession>A0ABQ5D826</accession>
<reference evidence="1" key="2">
    <citation type="submission" date="2022-01" db="EMBL/GenBank/DDBJ databases">
        <authorList>
            <person name="Yamashiro T."/>
            <person name="Shiraishi A."/>
            <person name="Satake H."/>
            <person name="Nakayama K."/>
        </authorList>
    </citation>
    <scope>NUCLEOTIDE SEQUENCE</scope>
</reference>
<gene>
    <name evidence="1" type="ORF">Tco_0924800</name>
</gene>
<evidence type="ECO:0000313" key="1">
    <source>
        <dbReference type="EMBL" id="GJT34381.1"/>
    </source>
</evidence>
<reference evidence="1" key="1">
    <citation type="journal article" date="2022" name="Int. J. Mol. Sci.">
        <title>Draft Genome of Tanacetum Coccineum: Genomic Comparison of Closely Related Tanacetum-Family Plants.</title>
        <authorList>
            <person name="Yamashiro T."/>
            <person name="Shiraishi A."/>
            <person name="Nakayama K."/>
            <person name="Satake H."/>
        </authorList>
    </citation>
    <scope>NUCLEOTIDE SEQUENCE</scope>
</reference>
<protein>
    <recommendedName>
        <fullName evidence="3">Reverse transcriptase domain-containing protein</fullName>
    </recommendedName>
</protein>
<comment type="caution">
    <text evidence="1">The sequence shown here is derived from an EMBL/GenBank/DDBJ whole genome shotgun (WGS) entry which is preliminary data.</text>
</comment>